<feature type="transmembrane region" description="Helical" evidence="5">
    <location>
        <begin position="603"/>
        <end position="629"/>
    </location>
</feature>
<dbReference type="GO" id="GO:0005886">
    <property type="term" value="C:plasma membrane"/>
    <property type="evidence" value="ECO:0007669"/>
    <property type="project" value="TreeGrafter"/>
</dbReference>
<comment type="caution">
    <text evidence="7">The sequence shown here is derived from an EMBL/GenBank/DDBJ whole genome shotgun (WGS) entry which is preliminary data.</text>
</comment>
<keyword evidence="5" id="KW-0812">Transmembrane</keyword>
<keyword evidence="8" id="KW-1185">Reference proteome</keyword>
<dbReference type="AlphaFoldDB" id="A0AAN5IA26"/>
<reference evidence="8" key="1">
    <citation type="submission" date="2022-10" db="EMBL/GenBank/DDBJ databases">
        <title>Genome assembly of Pristionchus species.</title>
        <authorList>
            <person name="Yoshida K."/>
            <person name="Sommer R.J."/>
        </authorList>
    </citation>
    <scope>NUCLEOTIDE SEQUENCE [LARGE SCALE GENOMIC DNA]</scope>
    <source>
        <strain evidence="8">RS5460</strain>
    </source>
</reference>
<feature type="domain" description="Transient receptor ion channel" evidence="6">
    <location>
        <begin position="170"/>
        <end position="231"/>
    </location>
</feature>
<dbReference type="InterPro" id="IPR036770">
    <property type="entry name" value="Ankyrin_rpt-contain_sf"/>
</dbReference>
<feature type="transmembrane region" description="Helical" evidence="5">
    <location>
        <begin position="432"/>
        <end position="453"/>
    </location>
</feature>
<keyword evidence="3" id="KW-0406">Ion transport</keyword>
<organism evidence="7 8">
    <name type="scientific">Pristionchus mayeri</name>
    <dbReference type="NCBI Taxonomy" id="1317129"/>
    <lineage>
        <taxon>Eukaryota</taxon>
        <taxon>Metazoa</taxon>
        <taxon>Ecdysozoa</taxon>
        <taxon>Nematoda</taxon>
        <taxon>Chromadorea</taxon>
        <taxon>Rhabditida</taxon>
        <taxon>Rhabditina</taxon>
        <taxon>Diplogasteromorpha</taxon>
        <taxon>Diplogasteroidea</taxon>
        <taxon>Neodiplogasteridae</taxon>
        <taxon>Pristionchus</taxon>
    </lineage>
</organism>
<dbReference type="InterPro" id="IPR002153">
    <property type="entry name" value="TRPC_channel"/>
</dbReference>
<dbReference type="PANTHER" id="PTHR10117:SF50">
    <property type="entry name" value="ANK_REP_REGION DOMAIN-CONTAINING PROTEIN"/>
    <property type="match status" value="1"/>
</dbReference>
<dbReference type="SUPFAM" id="SSF48403">
    <property type="entry name" value="Ankyrin repeat"/>
    <property type="match status" value="1"/>
</dbReference>
<evidence type="ECO:0000313" key="8">
    <source>
        <dbReference type="Proteomes" id="UP001328107"/>
    </source>
</evidence>
<keyword evidence="4" id="KW-0407">Ion channel</keyword>
<keyword evidence="2" id="KW-0677">Repeat</keyword>
<feature type="transmembrane region" description="Helical" evidence="5">
    <location>
        <begin position="395"/>
        <end position="412"/>
    </location>
</feature>
<evidence type="ECO:0000313" key="7">
    <source>
        <dbReference type="EMBL" id="GMR58317.1"/>
    </source>
</evidence>
<evidence type="ECO:0000256" key="1">
    <source>
        <dbReference type="ARBA" id="ARBA00022448"/>
    </source>
</evidence>
<keyword evidence="1" id="KW-0813">Transport</keyword>
<keyword evidence="5" id="KW-1133">Transmembrane helix</keyword>
<evidence type="ECO:0000256" key="2">
    <source>
        <dbReference type="ARBA" id="ARBA00022737"/>
    </source>
</evidence>
<feature type="non-terminal residue" evidence="7">
    <location>
        <position position="1"/>
    </location>
</feature>
<feature type="transmembrane region" description="Helical" evidence="5">
    <location>
        <begin position="474"/>
        <end position="495"/>
    </location>
</feature>
<dbReference type="GO" id="GO:0015279">
    <property type="term" value="F:store-operated calcium channel activity"/>
    <property type="evidence" value="ECO:0007669"/>
    <property type="project" value="TreeGrafter"/>
</dbReference>
<feature type="transmembrane region" description="Helical" evidence="5">
    <location>
        <begin position="327"/>
        <end position="344"/>
    </location>
</feature>
<feature type="transmembrane region" description="Helical" evidence="5">
    <location>
        <begin position="356"/>
        <end position="374"/>
    </location>
</feature>
<evidence type="ECO:0000259" key="6">
    <source>
        <dbReference type="SMART" id="SM01420"/>
    </source>
</evidence>
<dbReference type="GO" id="GO:0007338">
    <property type="term" value="P:single fertilization"/>
    <property type="evidence" value="ECO:0007669"/>
    <property type="project" value="TreeGrafter"/>
</dbReference>
<dbReference type="InterPro" id="IPR013555">
    <property type="entry name" value="TRP_dom"/>
</dbReference>
<gene>
    <name evidence="7" type="ORF">PMAYCL1PPCAC_28512</name>
</gene>
<name>A0AAN5IA26_9BILA</name>
<protein>
    <recommendedName>
        <fullName evidence="6">Transient receptor ion channel domain-containing protein</fullName>
    </recommendedName>
</protein>
<dbReference type="Proteomes" id="UP001328107">
    <property type="component" value="Unassembled WGS sequence"/>
</dbReference>
<dbReference type="GO" id="GO:0070679">
    <property type="term" value="F:inositol 1,4,5 trisphosphate binding"/>
    <property type="evidence" value="ECO:0007669"/>
    <property type="project" value="TreeGrafter"/>
</dbReference>
<sequence>AVGGEAAAVASAKSAKFDNLQLPEERDKAHYFGHISYKRSGSHVVAMKKFRDLVISGNKKEILSIISEILPAHDQELRYLSSLLVKRESPETTKEALLSAITLGSRPLVELILQLFVDFPHEERSGCTNCPMFAPHITPLILACILNNFAIVETLLLRGHSIPIPHHSNCSCESCRLVAPSNVEQLRKIDVYRAISSEAFLWLATSDPFAAAAALATDFEQAIDDDNVEFIDVYNQLHQNVQNFALRLVEQCWKVEEVDIFLSQRSLSLLTNCQQSYPRVRMGLDASLKDFAASIPVQRACATLWTQGWSNFGNNLVRDSFRILRHVFLYPIIALLFVFSNGRIGGSFNVPLARYISYTASYVVFLCCLVGIRYERKDHTVFDRDMTNPVIVRLLEFYTFAYVCGLLLERYLELSRRGVSNFFSLWWRWFDFMLLGFFMLAFHIWCTAVFIGITEQKQLKKLHRRHWPMIDYFLLYDIFLATGCIFAFWKSFYFFQLVKGVGATIISIGRCVSQIYSYLFVMGIIMFSFAIGLNILSSPYEGISARKDNGDMTDSSDFFSSIENAVRHLYWAFYGYMEYTQFPHEVGNAGADQKMVKNKLIEYAIEGVAMSYHAILIITLLNLMISLLVKKADEVLDNEDLEFKYTRAAIYSEFFEPSFSVPPPLNILLWMVRPLFCLASGEYKLHWPEIYIRKDLVDPPAEKIEEERLNLLVVMFKRFRASKECLYKSAFRANVEKEKTEAIPAKVTFMNDT</sequence>
<evidence type="ECO:0000256" key="3">
    <source>
        <dbReference type="ARBA" id="ARBA00023065"/>
    </source>
</evidence>
<dbReference type="GO" id="GO:0034703">
    <property type="term" value="C:cation channel complex"/>
    <property type="evidence" value="ECO:0007669"/>
    <property type="project" value="TreeGrafter"/>
</dbReference>
<evidence type="ECO:0000256" key="5">
    <source>
        <dbReference type="SAM" id="Phobius"/>
    </source>
</evidence>
<dbReference type="SMART" id="SM01420">
    <property type="entry name" value="TRP_2"/>
    <property type="match status" value="1"/>
</dbReference>
<evidence type="ECO:0000256" key="4">
    <source>
        <dbReference type="ARBA" id="ARBA00023303"/>
    </source>
</evidence>
<accession>A0AAN5IA26</accession>
<dbReference type="EMBL" id="BTRK01000006">
    <property type="protein sequence ID" value="GMR58317.1"/>
    <property type="molecule type" value="Genomic_DNA"/>
</dbReference>
<feature type="transmembrane region" description="Helical" evidence="5">
    <location>
        <begin position="515"/>
        <end position="536"/>
    </location>
</feature>
<dbReference type="PANTHER" id="PTHR10117">
    <property type="entry name" value="TRANSIENT RECEPTOR POTENTIAL CHANNEL"/>
    <property type="match status" value="1"/>
</dbReference>
<proteinExistence type="predicted"/>
<keyword evidence="5" id="KW-0472">Membrane</keyword>
<dbReference type="GO" id="GO:0051480">
    <property type="term" value="P:regulation of cytosolic calcium ion concentration"/>
    <property type="evidence" value="ECO:0007669"/>
    <property type="project" value="TreeGrafter"/>
</dbReference>